<evidence type="ECO:0000256" key="2">
    <source>
        <dbReference type="ARBA" id="ARBA00023015"/>
    </source>
</evidence>
<dbReference type="Pfam" id="PF04542">
    <property type="entry name" value="Sigma70_r2"/>
    <property type="match status" value="1"/>
</dbReference>
<evidence type="ECO:0000256" key="1">
    <source>
        <dbReference type="ARBA" id="ARBA00010641"/>
    </source>
</evidence>
<dbReference type="InterPro" id="IPR039425">
    <property type="entry name" value="RNA_pol_sigma-70-like"/>
</dbReference>
<reference evidence="5 6" key="1">
    <citation type="submission" date="2019-08" db="EMBL/GenBank/DDBJ databases">
        <title>Genome sequencing of Bacteroides fragilis Sample_iSURF_9.</title>
        <authorList>
            <person name="Chandler J.E."/>
            <person name="Ruoff K.L."/>
            <person name="Price C.E."/>
            <person name="Valls R.A."/>
            <person name="O'Toole G.A."/>
        </authorList>
    </citation>
    <scope>NUCLEOTIDE SEQUENCE [LARGE SCALE GENOMIC DNA]</scope>
    <source>
        <strain evidence="5 6">CFPLTA004_1B</strain>
    </source>
</reference>
<sequence length="179" mass="21580">MILNNESNKKKKFEQFFIMTYPKVKAFAWKLLKSEEDAEDIAQDIFAKLWTNPEIWENQETWNSYIYAMVRNHIYNFLKHKSIRQTYQEQCTKEEPAISETDIHDQLYAKESELLIKLTIANMPEQRRKIFRMSRTQEKSNQEIADELDISIRTVERHIYLALIDLKKVLLTLFFFYLG</sequence>
<dbReference type="InterPro" id="IPR013249">
    <property type="entry name" value="RNA_pol_sigma70_r4_t2"/>
</dbReference>
<evidence type="ECO:0000256" key="3">
    <source>
        <dbReference type="ARBA" id="ARBA00023082"/>
    </source>
</evidence>
<dbReference type="InterPro" id="IPR014284">
    <property type="entry name" value="RNA_pol_sigma-70_dom"/>
</dbReference>
<dbReference type="PANTHER" id="PTHR43133:SF46">
    <property type="entry name" value="RNA POLYMERASE SIGMA-70 FACTOR ECF SUBFAMILY"/>
    <property type="match status" value="1"/>
</dbReference>
<dbReference type="InterPro" id="IPR014327">
    <property type="entry name" value="RNA_pol_sigma70_bacteroid"/>
</dbReference>
<proteinExistence type="inferred from homology"/>
<evidence type="ECO:0000313" key="5">
    <source>
        <dbReference type="EMBL" id="TWV76162.1"/>
    </source>
</evidence>
<keyword evidence="4" id="KW-0804">Transcription</keyword>
<dbReference type="EMBL" id="VOHY01000004">
    <property type="protein sequence ID" value="TWV76162.1"/>
    <property type="molecule type" value="Genomic_DNA"/>
</dbReference>
<dbReference type="SUPFAM" id="SSF88659">
    <property type="entry name" value="Sigma3 and sigma4 domains of RNA polymerase sigma factors"/>
    <property type="match status" value="1"/>
</dbReference>
<dbReference type="InterPro" id="IPR013325">
    <property type="entry name" value="RNA_pol_sigma_r2"/>
</dbReference>
<dbReference type="NCBIfam" id="TIGR02937">
    <property type="entry name" value="sigma70-ECF"/>
    <property type="match status" value="1"/>
</dbReference>
<dbReference type="GO" id="GO:0003677">
    <property type="term" value="F:DNA binding"/>
    <property type="evidence" value="ECO:0007669"/>
    <property type="project" value="InterPro"/>
</dbReference>
<dbReference type="Proteomes" id="UP000318041">
    <property type="component" value="Unassembled WGS sequence"/>
</dbReference>
<dbReference type="RefSeq" id="WP_008769868.1">
    <property type="nucleotide sequence ID" value="NZ_CP069563.1"/>
</dbReference>
<comment type="similarity">
    <text evidence="1">Belongs to the sigma-70 factor family. ECF subfamily.</text>
</comment>
<dbReference type="PANTHER" id="PTHR43133">
    <property type="entry name" value="RNA POLYMERASE ECF-TYPE SIGMA FACTO"/>
    <property type="match status" value="1"/>
</dbReference>
<gene>
    <name evidence="5" type="ORF">FSA08_06355</name>
</gene>
<dbReference type="Pfam" id="PF08281">
    <property type="entry name" value="Sigma70_r4_2"/>
    <property type="match status" value="1"/>
</dbReference>
<dbReference type="InterPro" id="IPR013324">
    <property type="entry name" value="RNA_pol_sigma_r3/r4-like"/>
</dbReference>
<evidence type="ECO:0000256" key="4">
    <source>
        <dbReference type="ARBA" id="ARBA00023163"/>
    </source>
</evidence>
<organism evidence="5 6">
    <name type="scientific">Bacteroides fragilis</name>
    <dbReference type="NCBI Taxonomy" id="817"/>
    <lineage>
        <taxon>Bacteria</taxon>
        <taxon>Pseudomonadati</taxon>
        <taxon>Bacteroidota</taxon>
        <taxon>Bacteroidia</taxon>
        <taxon>Bacteroidales</taxon>
        <taxon>Bacteroidaceae</taxon>
        <taxon>Bacteroides</taxon>
    </lineage>
</organism>
<protein>
    <submittedName>
        <fullName evidence="5">RNA polymerase sigma-70 factor</fullName>
    </submittedName>
</protein>
<dbReference type="InterPro" id="IPR007627">
    <property type="entry name" value="RNA_pol_sigma70_r2"/>
</dbReference>
<evidence type="ECO:0000313" key="6">
    <source>
        <dbReference type="Proteomes" id="UP000318041"/>
    </source>
</evidence>
<dbReference type="GO" id="GO:0006352">
    <property type="term" value="P:DNA-templated transcription initiation"/>
    <property type="evidence" value="ECO:0007669"/>
    <property type="project" value="InterPro"/>
</dbReference>
<dbReference type="Gene3D" id="1.10.10.10">
    <property type="entry name" value="Winged helix-like DNA-binding domain superfamily/Winged helix DNA-binding domain"/>
    <property type="match status" value="1"/>
</dbReference>
<accession>A0A5C6LFX4</accession>
<keyword evidence="2" id="KW-0805">Transcription regulation</keyword>
<name>A0A5C6LFX4_BACFG</name>
<dbReference type="SUPFAM" id="SSF88946">
    <property type="entry name" value="Sigma2 domain of RNA polymerase sigma factors"/>
    <property type="match status" value="1"/>
</dbReference>
<keyword evidence="3" id="KW-0731">Sigma factor</keyword>
<dbReference type="Gene3D" id="1.10.1740.10">
    <property type="match status" value="1"/>
</dbReference>
<dbReference type="GO" id="GO:0016987">
    <property type="term" value="F:sigma factor activity"/>
    <property type="evidence" value="ECO:0007669"/>
    <property type="project" value="UniProtKB-KW"/>
</dbReference>
<comment type="caution">
    <text evidence="5">The sequence shown here is derived from an EMBL/GenBank/DDBJ whole genome shotgun (WGS) entry which is preliminary data.</text>
</comment>
<dbReference type="AlphaFoldDB" id="A0A5C6LFX4"/>
<dbReference type="NCBIfam" id="TIGR02985">
    <property type="entry name" value="Sig70_bacteroi1"/>
    <property type="match status" value="1"/>
</dbReference>
<dbReference type="InterPro" id="IPR036388">
    <property type="entry name" value="WH-like_DNA-bd_sf"/>
</dbReference>